<dbReference type="SUPFAM" id="SSF46785">
    <property type="entry name" value="Winged helix' DNA-binding domain"/>
    <property type="match status" value="1"/>
</dbReference>
<dbReference type="Pfam" id="PF01638">
    <property type="entry name" value="HxlR"/>
    <property type="match status" value="1"/>
</dbReference>
<feature type="domain" description="HTH hxlR-type" evidence="4">
    <location>
        <begin position="15"/>
        <end position="114"/>
    </location>
</feature>
<dbReference type="Proteomes" id="UP000638263">
    <property type="component" value="Unassembled WGS sequence"/>
</dbReference>
<proteinExistence type="predicted"/>
<comment type="caution">
    <text evidence="5">The sequence shown here is derived from an EMBL/GenBank/DDBJ whole genome shotgun (WGS) entry which is preliminary data.</text>
</comment>
<evidence type="ECO:0000256" key="1">
    <source>
        <dbReference type="ARBA" id="ARBA00023015"/>
    </source>
</evidence>
<evidence type="ECO:0000259" key="4">
    <source>
        <dbReference type="PROSITE" id="PS51118"/>
    </source>
</evidence>
<keyword evidence="1" id="KW-0805">Transcription regulation</keyword>
<dbReference type="RefSeq" id="WP_063000171.1">
    <property type="nucleotide sequence ID" value="NZ_BMMH01000017.1"/>
</dbReference>
<dbReference type="Gene3D" id="1.10.10.10">
    <property type="entry name" value="Winged helix-like DNA-binding domain superfamily/Winged helix DNA-binding domain"/>
    <property type="match status" value="1"/>
</dbReference>
<reference evidence="5" key="1">
    <citation type="journal article" date="2014" name="Int. J. Syst. Evol. Microbiol.">
        <title>Complete genome sequence of Corynebacterium casei LMG S-19264T (=DSM 44701T), isolated from a smear-ripened cheese.</title>
        <authorList>
            <consortium name="US DOE Joint Genome Institute (JGI-PGF)"/>
            <person name="Walter F."/>
            <person name="Albersmeier A."/>
            <person name="Kalinowski J."/>
            <person name="Ruckert C."/>
        </authorList>
    </citation>
    <scope>NUCLEOTIDE SEQUENCE</scope>
    <source>
        <strain evidence="5">CGMCC 4.3508</strain>
    </source>
</reference>
<dbReference type="InterPro" id="IPR002577">
    <property type="entry name" value="HTH_HxlR"/>
</dbReference>
<protein>
    <submittedName>
        <fullName evidence="5">Transcriptional regulator</fullName>
    </submittedName>
</protein>
<accession>A0A917RVD6</accession>
<keyword evidence="2" id="KW-0238">DNA-binding</keyword>
<dbReference type="PANTHER" id="PTHR33204">
    <property type="entry name" value="TRANSCRIPTIONAL REGULATOR, MARR FAMILY"/>
    <property type="match status" value="1"/>
</dbReference>
<evidence type="ECO:0000313" key="6">
    <source>
        <dbReference type="Proteomes" id="UP000638263"/>
    </source>
</evidence>
<dbReference type="InterPro" id="IPR036390">
    <property type="entry name" value="WH_DNA-bd_sf"/>
</dbReference>
<evidence type="ECO:0000313" key="5">
    <source>
        <dbReference type="EMBL" id="GGL35669.1"/>
    </source>
</evidence>
<evidence type="ECO:0000256" key="2">
    <source>
        <dbReference type="ARBA" id="ARBA00023125"/>
    </source>
</evidence>
<evidence type="ECO:0000256" key="3">
    <source>
        <dbReference type="ARBA" id="ARBA00023163"/>
    </source>
</evidence>
<keyword evidence="6" id="KW-1185">Reference proteome</keyword>
<dbReference type="InterPro" id="IPR036388">
    <property type="entry name" value="WH-like_DNA-bd_sf"/>
</dbReference>
<reference evidence="5" key="2">
    <citation type="submission" date="2020-09" db="EMBL/GenBank/DDBJ databases">
        <authorList>
            <person name="Sun Q."/>
            <person name="Zhou Y."/>
        </authorList>
    </citation>
    <scope>NUCLEOTIDE SEQUENCE</scope>
    <source>
        <strain evidence="5">CGMCC 4.3508</strain>
    </source>
</reference>
<organism evidence="5 6">
    <name type="scientific">Nocardia jinanensis</name>
    <dbReference type="NCBI Taxonomy" id="382504"/>
    <lineage>
        <taxon>Bacteria</taxon>
        <taxon>Bacillati</taxon>
        <taxon>Actinomycetota</taxon>
        <taxon>Actinomycetes</taxon>
        <taxon>Mycobacteriales</taxon>
        <taxon>Nocardiaceae</taxon>
        <taxon>Nocardia</taxon>
    </lineage>
</organism>
<dbReference type="PANTHER" id="PTHR33204:SF18">
    <property type="entry name" value="TRANSCRIPTIONAL REGULATORY PROTEIN"/>
    <property type="match status" value="1"/>
</dbReference>
<dbReference type="GO" id="GO:0003677">
    <property type="term" value="F:DNA binding"/>
    <property type="evidence" value="ECO:0007669"/>
    <property type="project" value="UniProtKB-KW"/>
</dbReference>
<dbReference type="AlphaFoldDB" id="A0A917RVD6"/>
<dbReference type="EMBL" id="BMMH01000017">
    <property type="protein sequence ID" value="GGL35669.1"/>
    <property type="molecule type" value="Genomic_DNA"/>
</dbReference>
<sequence>MTVDDYRSSESIADCRLRGALDLFAHTWDPVILAALAEGPRRRVALRTEIGGIRDKTLTEALRRLLGRGLVARRPDPAAPPGVEYRLTELGLGLVDGPLRALAAWVREHGDEIHIPEGADPPLRPRGR</sequence>
<dbReference type="PROSITE" id="PS51118">
    <property type="entry name" value="HTH_HXLR"/>
    <property type="match status" value="1"/>
</dbReference>
<name>A0A917RVD6_9NOCA</name>
<gene>
    <name evidence="5" type="ORF">GCM10011588_58060</name>
</gene>
<keyword evidence="3" id="KW-0804">Transcription</keyword>